<dbReference type="PROSITE" id="PS50890">
    <property type="entry name" value="PUA"/>
    <property type="match status" value="1"/>
</dbReference>
<dbReference type="InterPro" id="IPR036010">
    <property type="entry name" value="2Fe-2S_ferredoxin-like_sf"/>
</dbReference>
<dbReference type="Gene3D" id="3.10.20.880">
    <property type="match status" value="1"/>
</dbReference>
<dbReference type="Proteomes" id="UP000197032">
    <property type="component" value="Unassembled WGS sequence"/>
</dbReference>
<evidence type="ECO:0000313" key="3">
    <source>
        <dbReference type="Proteomes" id="UP000197032"/>
    </source>
</evidence>
<dbReference type="InterPro" id="IPR001041">
    <property type="entry name" value="2Fe-2S_ferredoxin-type"/>
</dbReference>
<evidence type="ECO:0000313" key="2">
    <source>
        <dbReference type="EMBL" id="GAW91055.1"/>
    </source>
</evidence>
<dbReference type="InterPro" id="IPR042259">
    <property type="entry name" value="Raco-like_middle_sf"/>
</dbReference>
<name>A0A1Z5HP31_9FIRM</name>
<dbReference type="Gene3D" id="3.30.420.480">
    <property type="entry name" value="Domain of unknown function (DUF4445)"/>
    <property type="match status" value="1"/>
</dbReference>
<dbReference type="Pfam" id="PF14574">
    <property type="entry name" value="RACo_C_ter"/>
    <property type="match status" value="1"/>
</dbReference>
<dbReference type="SUPFAM" id="SSF54292">
    <property type="entry name" value="2Fe-2S ferredoxin-like"/>
    <property type="match status" value="1"/>
</dbReference>
<evidence type="ECO:0000259" key="1">
    <source>
        <dbReference type="PROSITE" id="PS51085"/>
    </source>
</evidence>
<sequence length="655" mass="72572">MEHTVIFQPSGRRGKVEEGKTLLQASHELGVDIEAVCGAAKVCGKCKVKIEEGYFEKFAIDSRMSNLSPLTEEEKDFLTQEEINNSYRLACAAEIKGDVLVFVPEESRGAQQVVLETGKERVFNLNPAVKKYYVELSPATLEDHRGDFERLREALHEKYELPQNLRIDYFVLTKLPIILREGDWKVTATVWNDQEIIMVEPGLAEGNYGVAIDIGTTTVAAYLMDLNSGQQLSKKSMMNPQVRYGEDVLSRITYSMMNEGGLQRMHEAIIDGINTLIAKMAEDVNISMEQVQEVVLVFNTAMHHIALNIEPKFMGRSPFAPAVKESLDIKARDLGIKINPCGNIHVLPIEAGFVGADNMGVMIAEEPYKQDKEIRMIIDIGTNGEIDLGNSKKMLCTSCATGPALEGAQIKFGMRAAPGAIEKVRIDPETLEPRYKVIGKEEWYPDIKKTDAKGLCGSGIIDVIAEMFTAGIINKSGRFNKNLNTPRIRRGEDGKYEYVLAWAEETSIGKDIVVTQADVRAVQLAKAALYVGGKYLMEKLGVDKVDSVTLAGAFGSYIDTKRAMILGMFPDCPLDKVVAVGNAAGDGAQIALLDKDKRVEANKVAREVEFVETAIEEDFQQRFAEAMPIPHGKDEFPHLQEILKEVEERTKKKAG</sequence>
<dbReference type="EMBL" id="BDGJ01000004">
    <property type="protein sequence ID" value="GAW91055.1"/>
    <property type="molecule type" value="Genomic_DNA"/>
</dbReference>
<gene>
    <name evidence="2" type="ORF">KKC1_02170</name>
</gene>
<reference evidence="3" key="1">
    <citation type="journal article" date="2017" name="Appl. Environ. Microbiol.">
        <title>Genomic analysis of Calderihabitans maritimus KKC1, a thermophilic hydrogenogenic carboxydotrophic bacterium isolated from marine sediment.</title>
        <authorList>
            <person name="Omae K."/>
            <person name="Yoneda Y."/>
            <person name="Fukuyama Y."/>
            <person name="Yoshida T."/>
            <person name="Sako Y."/>
        </authorList>
    </citation>
    <scope>NUCLEOTIDE SEQUENCE [LARGE SCALE GENOMIC DNA]</scope>
    <source>
        <strain evidence="3">KKC1</strain>
    </source>
</reference>
<feature type="domain" description="2Fe-2S ferredoxin-type" evidence="1">
    <location>
        <begin position="3"/>
        <end position="107"/>
    </location>
</feature>
<keyword evidence="3" id="KW-1185">Reference proteome</keyword>
<dbReference type="RefSeq" id="WP_088552652.1">
    <property type="nucleotide sequence ID" value="NZ_BDGJ01000004.1"/>
</dbReference>
<dbReference type="Pfam" id="PF17651">
    <property type="entry name" value="Raco_middle"/>
    <property type="match status" value="1"/>
</dbReference>
<dbReference type="PANTHER" id="PTHR42895:SF2">
    <property type="entry name" value="IRON-SULFUR CLUSTER PROTEIN"/>
    <property type="match status" value="1"/>
</dbReference>
<dbReference type="Pfam" id="PF17650">
    <property type="entry name" value="RACo_linker"/>
    <property type="match status" value="1"/>
</dbReference>
<dbReference type="OrthoDB" id="9810588at2"/>
<protein>
    <submittedName>
        <fullName evidence="2">Ferredoxin</fullName>
    </submittedName>
</protein>
<dbReference type="AlphaFoldDB" id="A0A1Z5HP31"/>
<proteinExistence type="predicted"/>
<dbReference type="PANTHER" id="PTHR42895">
    <property type="entry name" value="IRON-SULFUR CLUSTER-BINDING PROTEIN-RELATED"/>
    <property type="match status" value="1"/>
</dbReference>
<organism evidence="2 3">
    <name type="scientific">Calderihabitans maritimus</name>
    <dbReference type="NCBI Taxonomy" id="1246530"/>
    <lineage>
        <taxon>Bacteria</taxon>
        <taxon>Bacillati</taxon>
        <taxon>Bacillota</taxon>
        <taxon>Clostridia</taxon>
        <taxon>Neomoorellales</taxon>
        <taxon>Calderihabitantaceae</taxon>
        <taxon>Calderihabitans</taxon>
    </lineage>
</organism>
<dbReference type="Pfam" id="PF00111">
    <property type="entry name" value="Fer2"/>
    <property type="match status" value="1"/>
</dbReference>
<dbReference type="GO" id="GO:0051536">
    <property type="term" value="F:iron-sulfur cluster binding"/>
    <property type="evidence" value="ECO:0007669"/>
    <property type="project" value="InterPro"/>
</dbReference>
<dbReference type="InterPro" id="IPR052911">
    <property type="entry name" value="Corrinoid_activation_enz"/>
</dbReference>
<dbReference type="Gene3D" id="3.10.20.30">
    <property type="match status" value="1"/>
</dbReference>
<dbReference type="InterPro" id="IPR012675">
    <property type="entry name" value="Beta-grasp_dom_sf"/>
</dbReference>
<dbReference type="InterPro" id="IPR041414">
    <property type="entry name" value="Raco-like_middle"/>
</dbReference>
<accession>A0A1Z5HP31</accession>
<dbReference type="InterPro" id="IPR040506">
    <property type="entry name" value="RACo_linker"/>
</dbReference>
<dbReference type="PROSITE" id="PS51085">
    <property type="entry name" value="2FE2S_FER_2"/>
    <property type="match status" value="1"/>
</dbReference>
<comment type="caution">
    <text evidence="2">The sequence shown here is derived from an EMBL/GenBank/DDBJ whole genome shotgun (WGS) entry which is preliminary data.</text>
</comment>
<dbReference type="InterPro" id="IPR027980">
    <property type="entry name" value="RACo_C"/>
</dbReference>
<dbReference type="CDD" id="cd00207">
    <property type="entry name" value="fer2"/>
    <property type="match status" value="1"/>
</dbReference>